<evidence type="ECO:0000313" key="3">
    <source>
        <dbReference type="EMBL" id="KAK2574805.1"/>
    </source>
</evidence>
<reference evidence="3" key="1">
    <citation type="submission" date="2021-08" db="EMBL/GenBank/DDBJ databases">
        <authorList>
            <person name="Misof B."/>
            <person name="Oliver O."/>
            <person name="Podsiadlowski L."/>
            <person name="Donath A."/>
            <person name="Peters R."/>
            <person name="Mayer C."/>
            <person name="Rust J."/>
            <person name="Gunkel S."/>
            <person name="Lesny P."/>
            <person name="Martin S."/>
            <person name="Oeyen J.P."/>
            <person name="Petersen M."/>
            <person name="Panagiotis P."/>
            <person name="Wilbrandt J."/>
            <person name="Tanja T."/>
        </authorList>
    </citation>
    <scope>NUCLEOTIDE SEQUENCE</scope>
    <source>
        <strain evidence="3">GBR_01_08_01A</strain>
        <tissue evidence="3">Thorax + abdomen</tissue>
    </source>
</reference>
<organism evidence="3 4">
    <name type="scientific">Odynerus spinipes</name>
    <dbReference type="NCBI Taxonomy" id="1348599"/>
    <lineage>
        <taxon>Eukaryota</taxon>
        <taxon>Metazoa</taxon>
        <taxon>Ecdysozoa</taxon>
        <taxon>Arthropoda</taxon>
        <taxon>Hexapoda</taxon>
        <taxon>Insecta</taxon>
        <taxon>Pterygota</taxon>
        <taxon>Neoptera</taxon>
        <taxon>Endopterygota</taxon>
        <taxon>Hymenoptera</taxon>
        <taxon>Apocrita</taxon>
        <taxon>Aculeata</taxon>
        <taxon>Vespoidea</taxon>
        <taxon>Vespidae</taxon>
        <taxon>Eumeninae</taxon>
        <taxon>Odynerus</taxon>
    </lineage>
</organism>
<gene>
    <name evidence="3" type="ORF">KPH14_012946</name>
</gene>
<dbReference type="InterPro" id="IPR054722">
    <property type="entry name" value="PolX-like_BBD"/>
</dbReference>
<dbReference type="Proteomes" id="UP001258017">
    <property type="component" value="Unassembled WGS sequence"/>
</dbReference>
<comment type="caution">
    <text evidence="3">The sequence shown here is derived from an EMBL/GenBank/DDBJ whole genome shotgun (WGS) entry which is preliminary data.</text>
</comment>
<evidence type="ECO:0000313" key="4">
    <source>
        <dbReference type="Proteomes" id="UP001258017"/>
    </source>
</evidence>
<feature type="region of interest" description="Disordered" evidence="1">
    <location>
        <begin position="88"/>
        <end position="123"/>
    </location>
</feature>
<name>A0AAD9VIC8_9HYME</name>
<accession>A0AAD9VIC8</accession>
<dbReference type="EMBL" id="JAIFRP010004820">
    <property type="protein sequence ID" value="KAK2574805.1"/>
    <property type="molecule type" value="Genomic_DNA"/>
</dbReference>
<feature type="compositionally biased region" description="Polar residues" evidence="1">
    <location>
        <begin position="113"/>
        <end position="123"/>
    </location>
</feature>
<proteinExistence type="predicted"/>
<reference evidence="3" key="2">
    <citation type="journal article" date="2023" name="Commun. Biol.">
        <title>Intrasexual cuticular hydrocarbon dimorphism in a wasp sheds light on hydrocarbon biosynthesis genes in Hymenoptera.</title>
        <authorList>
            <person name="Moris V.C."/>
            <person name="Podsiadlowski L."/>
            <person name="Martin S."/>
            <person name="Oeyen J.P."/>
            <person name="Donath A."/>
            <person name="Petersen M."/>
            <person name="Wilbrandt J."/>
            <person name="Misof B."/>
            <person name="Liedtke D."/>
            <person name="Thamm M."/>
            <person name="Scheiner R."/>
            <person name="Schmitt T."/>
            <person name="Niehuis O."/>
        </authorList>
    </citation>
    <scope>NUCLEOTIDE SEQUENCE</scope>
    <source>
        <strain evidence="3">GBR_01_08_01A</strain>
    </source>
</reference>
<feature type="non-terminal residue" evidence="3">
    <location>
        <position position="146"/>
    </location>
</feature>
<feature type="non-terminal residue" evidence="3">
    <location>
        <position position="1"/>
    </location>
</feature>
<keyword evidence="4" id="KW-1185">Reference proteome</keyword>
<dbReference type="AlphaFoldDB" id="A0AAD9VIC8"/>
<sequence length="146" mass="16790">TANNQIAIAEAKGHTWLQIPGERPQNSIKVEDVLYVPQLVTNILSLSKIAQKGYEITFYKQRCTIIDEEDLGSNDYEVSDYLINPKEKLEETEESETFEDADDNFEVRDEQPVQDSYQSQNNVETNAEKIALRRSTRPWKPITRPG</sequence>
<feature type="domain" description="Retrovirus-related Pol polyprotein from transposon TNT 1-94-like beta-barrel" evidence="2">
    <location>
        <begin position="2"/>
        <end position="54"/>
    </location>
</feature>
<evidence type="ECO:0000256" key="1">
    <source>
        <dbReference type="SAM" id="MobiDB-lite"/>
    </source>
</evidence>
<dbReference type="Pfam" id="PF22936">
    <property type="entry name" value="Pol_BBD"/>
    <property type="match status" value="1"/>
</dbReference>
<evidence type="ECO:0000259" key="2">
    <source>
        <dbReference type="Pfam" id="PF22936"/>
    </source>
</evidence>
<feature type="compositionally biased region" description="Acidic residues" evidence="1">
    <location>
        <begin position="90"/>
        <end position="104"/>
    </location>
</feature>
<protein>
    <recommendedName>
        <fullName evidence="2">Retrovirus-related Pol polyprotein from transposon TNT 1-94-like beta-barrel domain-containing protein</fullName>
    </recommendedName>
</protein>